<comment type="similarity">
    <text evidence="2">Belongs to the nucleobase:cation symporter-2 (NCS2) (TC 2.A.40) family.</text>
</comment>
<feature type="transmembrane region" description="Helical" evidence="6">
    <location>
        <begin position="149"/>
        <end position="168"/>
    </location>
</feature>
<proteinExistence type="inferred from homology"/>
<keyword evidence="8" id="KW-1185">Reference proteome</keyword>
<keyword evidence="3 6" id="KW-0812">Transmembrane</keyword>
<keyword evidence="5 6" id="KW-0472">Membrane</keyword>
<dbReference type="GO" id="GO:0022857">
    <property type="term" value="F:transmembrane transporter activity"/>
    <property type="evidence" value="ECO:0007669"/>
    <property type="project" value="InterPro"/>
</dbReference>
<feature type="transmembrane region" description="Helical" evidence="6">
    <location>
        <begin position="326"/>
        <end position="349"/>
    </location>
</feature>
<reference evidence="7 8" key="1">
    <citation type="journal article" date="2017" name="Gigascience">
        <title>Draft genome of the honey bee ectoparasitic mite, Tropilaelaps mercedesae, is shaped by the parasitic life history.</title>
        <authorList>
            <person name="Dong X."/>
            <person name="Armstrong S.D."/>
            <person name="Xia D."/>
            <person name="Makepeace B.L."/>
            <person name="Darby A.C."/>
            <person name="Kadowaki T."/>
        </authorList>
    </citation>
    <scope>NUCLEOTIDE SEQUENCE [LARGE SCALE GENOMIC DNA]</scope>
    <source>
        <strain evidence="7">Wuxi-XJTLU</strain>
    </source>
</reference>
<dbReference type="Pfam" id="PF00860">
    <property type="entry name" value="Xan_ur_permease"/>
    <property type="match status" value="2"/>
</dbReference>
<dbReference type="PANTHER" id="PTHR11119">
    <property type="entry name" value="XANTHINE-URACIL / VITAMIN C PERMEASE FAMILY MEMBER"/>
    <property type="match status" value="1"/>
</dbReference>
<feature type="transmembrane region" description="Helical" evidence="6">
    <location>
        <begin position="52"/>
        <end position="70"/>
    </location>
</feature>
<evidence type="ECO:0000313" key="7">
    <source>
        <dbReference type="EMBL" id="OQR78006.1"/>
    </source>
</evidence>
<evidence type="ECO:0000256" key="2">
    <source>
        <dbReference type="ARBA" id="ARBA00008821"/>
    </source>
</evidence>
<evidence type="ECO:0000313" key="8">
    <source>
        <dbReference type="Proteomes" id="UP000192247"/>
    </source>
</evidence>
<evidence type="ECO:0000256" key="6">
    <source>
        <dbReference type="SAM" id="Phobius"/>
    </source>
</evidence>
<evidence type="ECO:0000256" key="4">
    <source>
        <dbReference type="ARBA" id="ARBA00022989"/>
    </source>
</evidence>
<feature type="transmembrane region" description="Helical" evidence="6">
    <location>
        <begin position="237"/>
        <end position="259"/>
    </location>
</feature>
<name>A0A1V9XWX6_9ACAR</name>
<gene>
    <name evidence="7" type="ORF">BIW11_00367</name>
</gene>
<dbReference type="GO" id="GO:0016020">
    <property type="term" value="C:membrane"/>
    <property type="evidence" value="ECO:0007669"/>
    <property type="project" value="UniProtKB-SubCell"/>
</dbReference>
<dbReference type="STRING" id="418985.A0A1V9XWX6"/>
<dbReference type="AlphaFoldDB" id="A0A1V9XWX6"/>
<dbReference type="OrthoDB" id="1641903at2759"/>
<evidence type="ECO:0000256" key="1">
    <source>
        <dbReference type="ARBA" id="ARBA00004141"/>
    </source>
</evidence>
<feature type="transmembrane region" description="Helical" evidence="6">
    <location>
        <begin position="265"/>
        <end position="284"/>
    </location>
</feature>
<comment type="subcellular location">
    <subcellularLocation>
        <location evidence="1">Membrane</location>
        <topology evidence="1">Multi-pass membrane protein</topology>
    </subcellularLocation>
</comment>
<dbReference type="EMBL" id="MNPL01002744">
    <property type="protein sequence ID" value="OQR78006.1"/>
    <property type="molecule type" value="Genomic_DNA"/>
</dbReference>
<organism evidence="7 8">
    <name type="scientific">Tropilaelaps mercedesae</name>
    <dbReference type="NCBI Taxonomy" id="418985"/>
    <lineage>
        <taxon>Eukaryota</taxon>
        <taxon>Metazoa</taxon>
        <taxon>Ecdysozoa</taxon>
        <taxon>Arthropoda</taxon>
        <taxon>Chelicerata</taxon>
        <taxon>Arachnida</taxon>
        <taxon>Acari</taxon>
        <taxon>Parasitiformes</taxon>
        <taxon>Mesostigmata</taxon>
        <taxon>Gamasina</taxon>
        <taxon>Dermanyssoidea</taxon>
        <taxon>Laelapidae</taxon>
        <taxon>Tropilaelaps</taxon>
    </lineage>
</organism>
<dbReference type="Proteomes" id="UP000192247">
    <property type="component" value="Unassembled WGS sequence"/>
</dbReference>
<evidence type="ECO:0000256" key="5">
    <source>
        <dbReference type="ARBA" id="ARBA00023136"/>
    </source>
</evidence>
<accession>A0A1V9XWX6</accession>
<sequence>MMGGTISYPFIVAPKLCIPDDHPARGSLVSTIFFVSGIGTLLQTTFGVRLPIIQGSTFSFIVPIIAIMSLPQWECPSGEKIANFTNEELDALWKPRMREVVLTIAVMWFLCWLLTVTNATSRGNPLRTDHKTQQLYNAPWVRVPYPFQWGVPTFSLGAIIGIFAGVIVSSVESVGDYHACARLAAVSTPPLHAINRGIAVEGLGCIIAAICGAGCGLTSYSENIGAISITKVASRRVIQTGAALMLVFGCLGKVGGLFVSIPEPIIGGIFMVMFSIVSAVGLSNLQFVDLNSSRNIFVLGASLFLGLCIPSWMANNTNVINLGNEAVTQVITILLSTSMFVGGFVGLVLDNTIPGTAKKRGLASWDTYEGAMDDSMSDDQILSSSTYDPPFTSRLPNWTKRLPFMPGYGKRQHV</sequence>
<dbReference type="InParanoid" id="A0A1V9XWX6"/>
<feature type="transmembrane region" description="Helical" evidence="6">
    <location>
        <begin position="100"/>
        <end position="119"/>
    </location>
</feature>
<dbReference type="InterPro" id="IPR006043">
    <property type="entry name" value="NCS2"/>
</dbReference>
<protein>
    <submittedName>
        <fullName evidence="7">Solute carrier family 23 member 2-like</fullName>
    </submittedName>
</protein>
<evidence type="ECO:0000256" key="3">
    <source>
        <dbReference type="ARBA" id="ARBA00022692"/>
    </source>
</evidence>
<comment type="caution">
    <text evidence="7">The sequence shown here is derived from an EMBL/GenBank/DDBJ whole genome shotgun (WGS) entry which is preliminary data.</text>
</comment>
<keyword evidence="4 6" id="KW-1133">Transmembrane helix</keyword>
<feature type="transmembrane region" description="Helical" evidence="6">
    <location>
        <begin position="296"/>
        <end position="314"/>
    </location>
</feature>